<evidence type="ECO:0000313" key="4">
    <source>
        <dbReference type="Proteomes" id="UP000002743"/>
    </source>
</evidence>
<protein>
    <recommendedName>
        <fullName evidence="2">Flagellar hook-length control protein-like C-terminal domain-containing protein</fullName>
    </recommendedName>
</protein>
<evidence type="ECO:0000313" key="3">
    <source>
        <dbReference type="EMBL" id="ACT50001.1"/>
    </source>
</evidence>
<feature type="domain" description="Flagellar hook-length control protein-like C-terminal" evidence="2">
    <location>
        <begin position="304"/>
        <end position="370"/>
    </location>
</feature>
<feature type="region of interest" description="Disordered" evidence="1">
    <location>
        <begin position="228"/>
        <end position="292"/>
    </location>
</feature>
<dbReference type="EMBL" id="CP001674">
    <property type="protein sequence ID" value="ACT50001.1"/>
    <property type="molecule type" value="Genomic_DNA"/>
</dbReference>
<keyword evidence="4" id="KW-1185">Reference proteome</keyword>
<dbReference type="InterPro" id="IPR021136">
    <property type="entry name" value="Flagellar_hook_control-like_C"/>
</dbReference>
<feature type="compositionally biased region" description="Polar residues" evidence="1">
    <location>
        <begin position="251"/>
        <end position="263"/>
    </location>
</feature>
<dbReference type="Gene3D" id="3.30.750.140">
    <property type="match status" value="1"/>
</dbReference>
<gene>
    <name evidence="3" type="ordered locus">Msip34_0753</name>
</gene>
<dbReference type="InterPro" id="IPR038610">
    <property type="entry name" value="FliK-like_C_sf"/>
</dbReference>
<reference evidence="3" key="1">
    <citation type="journal article" date="2011" name="J. Bacteriol.">
        <title>Genomes of three methylotrophs from a single niche uncover genetic and metabolic divergence of Methylophilaceae.</title>
        <authorList>
            <person name="Lapidus A."/>
            <person name="Clum A."/>
            <person name="Labutti K."/>
            <person name="Kaluzhnaya M.G."/>
            <person name="Lim S."/>
            <person name="Beck D.A."/>
            <person name="Glavina Del Rio T."/>
            <person name="Nolan M."/>
            <person name="Mavromatis K."/>
            <person name="Huntemann M."/>
            <person name="Lucas S."/>
            <person name="Lidstrom M.E."/>
            <person name="Ivanova N."/>
            <person name="Chistoserdova L."/>
        </authorList>
    </citation>
    <scope>NUCLEOTIDE SEQUENCE [LARGE SCALE GENOMIC DNA]</scope>
    <source>
        <strain evidence="3">SIP3-4</strain>
    </source>
</reference>
<dbReference type="Pfam" id="PF02120">
    <property type="entry name" value="Flg_hook"/>
    <property type="match status" value="1"/>
</dbReference>
<dbReference type="HOGENOM" id="CLU_033226_0_0_4"/>
<proteinExistence type="predicted"/>
<accession>C6XAR9</accession>
<dbReference type="OrthoDB" id="5296742at2"/>
<dbReference type="STRING" id="582744.Msip34_0753"/>
<dbReference type="eggNOG" id="COG3144">
    <property type="taxonomic scope" value="Bacteria"/>
</dbReference>
<sequence>MQIKLSDTPGVAPVSRVTQALPTVRVADTVQDVDFRFNQFIKGQDYLAQVMSRADPRHFNVEVGGTLLKMDLGSQARVGQNLTLRFLDETPTPTFQLMSSLTAEAEPDIALSSAARLIDSKLQEAQKQGVPTRFEATGIVSQSPQAPQQMAQDLKQALTLTGLFYESHLKSFAEGGRPLAAILQEPQNQPNSNAGTMLLPQQLSVLENSRVNWRGEVWPGQQMNWSVEVQQAQPQSAQTQASPAAAAQAQVFNQPSPLQQSMLPNPALNQPLLYQPPSVPVEQRGNQQDTATDHATAQLDYEPEVSSELTLDLPQLGRVSARLRVVNGHMSIQLQAQQIDTLQTMRARRHQLFEALEQSGQTIDALVVVRDGE</sequence>
<dbReference type="KEGG" id="mei:Msip34_0753"/>
<dbReference type="AlphaFoldDB" id="C6XAR9"/>
<dbReference type="Proteomes" id="UP000002743">
    <property type="component" value="Chromosome"/>
</dbReference>
<evidence type="ECO:0000256" key="1">
    <source>
        <dbReference type="SAM" id="MobiDB-lite"/>
    </source>
</evidence>
<feature type="compositionally biased region" description="Low complexity" evidence="1">
    <location>
        <begin position="230"/>
        <end position="250"/>
    </location>
</feature>
<name>C6XAR9_METGS</name>
<dbReference type="RefSeq" id="WP_015829581.1">
    <property type="nucleotide sequence ID" value="NC_012969.1"/>
</dbReference>
<organism evidence="3 4">
    <name type="scientific">Methylovorus glucosotrophus (strain SIP3-4)</name>
    <dbReference type="NCBI Taxonomy" id="582744"/>
    <lineage>
        <taxon>Bacteria</taxon>
        <taxon>Pseudomonadati</taxon>
        <taxon>Pseudomonadota</taxon>
        <taxon>Betaproteobacteria</taxon>
        <taxon>Nitrosomonadales</taxon>
        <taxon>Methylophilaceae</taxon>
        <taxon>Methylovorus</taxon>
    </lineage>
</organism>
<evidence type="ECO:0000259" key="2">
    <source>
        <dbReference type="Pfam" id="PF02120"/>
    </source>
</evidence>